<dbReference type="EMBL" id="MOOB01000007">
    <property type="protein sequence ID" value="OQE92448.1"/>
    <property type="molecule type" value="Genomic_DNA"/>
</dbReference>
<dbReference type="InterPro" id="IPR047622">
    <property type="entry name" value="GPR1_FUN34_YAAH"/>
</dbReference>
<dbReference type="PANTHER" id="PTHR31123:SF1">
    <property type="entry name" value="ACCUMULATION OF DYADS PROTEIN 2-RELATED"/>
    <property type="match status" value="1"/>
</dbReference>
<evidence type="ECO:0000256" key="5">
    <source>
        <dbReference type="ARBA" id="ARBA00023136"/>
    </source>
</evidence>
<dbReference type="OMA" id="RYESHAF"/>
<dbReference type="GO" id="GO:0015123">
    <property type="term" value="F:acetate transmembrane transporter activity"/>
    <property type="evidence" value="ECO:0007669"/>
    <property type="project" value="TreeGrafter"/>
</dbReference>
<feature type="transmembrane region" description="Helical" evidence="6">
    <location>
        <begin position="152"/>
        <end position="172"/>
    </location>
</feature>
<name>A0A1V6YYU3_PENNA</name>
<evidence type="ECO:0000256" key="4">
    <source>
        <dbReference type="ARBA" id="ARBA00022989"/>
    </source>
</evidence>
<keyword evidence="3 6" id="KW-0812">Transmembrane</keyword>
<sequence>MEHIINVTEVRKAEAASNHPVEPRTQDKIGSPAVSQFSQDYSLLQSNTPEPCLPSRQELQTSPVEIRKIANPAPLGLCAFALTSFLSNCINLNVGGIQAAGVSVSLALNYGGIAQVLAGMCLAMFSLFFFLDMNYLLLGISHIQCSSHGEMLIAVQKAGGVFGLLAAFSAWYNAFAGICDHSNGFFTVPLGHFPWSPVALHRAKAK</sequence>
<evidence type="ECO:0000256" key="1">
    <source>
        <dbReference type="ARBA" id="ARBA00004141"/>
    </source>
</evidence>
<keyword evidence="4 6" id="KW-1133">Transmembrane helix</keyword>
<organism evidence="7 8">
    <name type="scientific">Penicillium nalgiovense</name>
    <dbReference type="NCBI Taxonomy" id="60175"/>
    <lineage>
        <taxon>Eukaryota</taxon>
        <taxon>Fungi</taxon>
        <taxon>Dikarya</taxon>
        <taxon>Ascomycota</taxon>
        <taxon>Pezizomycotina</taxon>
        <taxon>Eurotiomycetes</taxon>
        <taxon>Eurotiomycetidae</taxon>
        <taxon>Eurotiales</taxon>
        <taxon>Aspergillaceae</taxon>
        <taxon>Penicillium</taxon>
    </lineage>
</organism>
<gene>
    <name evidence="7" type="ORF">PENNAL_c0007G08817</name>
</gene>
<reference evidence="8" key="1">
    <citation type="journal article" date="2017" name="Nat. Microbiol.">
        <title>Global analysis of biosynthetic gene clusters reveals vast potential of secondary metabolite production in Penicillium species.</title>
        <authorList>
            <person name="Nielsen J.C."/>
            <person name="Grijseels S."/>
            <person name="Prigent S."/>
            <person name="Ji B."/>
            <person name="Dainat J."/>
            <person name="Nielsen K.F."/>
            <person name="Frisvad J.C."/>
            <person name="Workman M."/>
            <person name="Nielsen J."/>
        </authorList>
    </citation>
    <scope>NUCLEOTIDE SEQUENCE [LARGE SCALE GENOMIC DNA]</scope>
    <source>
        <strain evidence="8">IBT 13039</strain>
    </source>
</reference>
<dbReference type="STRING" id="60175.A0A1V6YYU3"/>
<accession>A0A1V6YYU3</accession>
<evidence type="ECO:0000256" key="3">
    <source>
        <dbReference type="ARBA" id="ARBA00022692"/>
    </source>
</evidence>
<dbReference type="Pfam" id="PF01184">
    <property type="entry name" value="Gpr1_Fun34_YaaH"/>
    <property type="match status" value="2"/>
</dbReference>
<comment type="similarity">
    <text evidence="2">Belongs to the acetate uptake transporter (AceTr) (TC 2.A.96) family.</text>
</comment>
<evidence type="ECO:0000313" key="8">
    <source>
        <dbReference type="Proteomes" id="UP000191691"/>
    </source>
</evidence>
<evidence type="ECO:0000256" key="2">
    <source>
        <dbReference type="ARBA" id="ARBA00005587"/>
    </source>
</evidence>
<dbReference type="InterPro" id="IPR000791">
    <property type="entry name" value="Gpr1/Fun34/SatP-like"/>
</dbReference>
<dbReference type="AlphaFoldDB" id="A0A1V6YYU3"/>
<comment type="subcellular location">
    <subcellularLocation>
        <location evidence="1">Membrane</location>
        <topology evidence="1">Multi-pass membrane protein</topology>
    </subcellularLocation>
</comment>
<dbReference type="PROSITE" id="PS01114">
    <property type="entry name" value="GPR1_FUN34_YAAH"/>
    <property type="match status" value="1"/>
</dbReference>
<keyword evidence="5 6" id="KW-0472">Membrane</keyword>
<proteinExistence type="inferred from homology"/>
<dbReference type="Proteomes" id="UP000191691">
    <property type="component" value="Unassembled WGS sequence"/>
</dbReference>
<evidence type="ECO:0000313" key="7">
    <source>
        <dbReference type="EMBL" id="OQE92448.1"/>
    </source>
</evidence>
<dbReference type="GO" id="GO:0005886">
    <property type="term" value="C:plasma membrane"/>
    <property type="evidence" value="ECO:0007669"/>
    <property type="project" value="TreeGrafter"/>
</dbReference>
<feature type="transmembrane region" description="Helical" evidence="6">
    <location>
        <begin position="112"/>
        <end position="131"/>
    </location>
</feature>
<keyword evidence="8" id="KW-1185">Reference proteome</keyword>
<feature type="transmembrane region" description="Helical" evidence="6">
    <location>
        <begin position="75"/>
        <end position="100"/>
    </location>
</feature>
<dbReference type="InterPro" id="IPR051633">
    <property type="entry name" value="AceTr"/>
</dbReference>
<comment type="caution">
    <text evidence="7">The sequence shown here is derived from an EMBL/GenBank/DDBJ whole genome shotgun (WGS) entry which is preliminary data.</text>
</comment>
<dbReference type="PANTHER" id="PTHR31123">
    <property type="entry name" value="ACCUMULATION OF DYADS PROTEIN 2-RELATED"/>
    <property type="match status" value="1"/>
</dbReference>
<protein>
    <submittedName>
        <fullName evidence="7">Uncharacterized protein</fullName>
    </submittedName>
</protein>
<evidence type="ECO:0000256" key="6">
    <source>
        <dbReference type="SAM" id="Phobius"/>
    </source>
</evidence>